<comment type="caution">
    <text evidence="1">The sequence shown here is derived from an EMBL/GenBank/DDBJ whole genome shotgun (WGS) entry which is preliminary data.</text>
</comment>
<name>A0ABR3FDM3_9AGAR</name>
<gene>
    <name evidence="1" type="ORF">V5O48_008695</name>
</gene>
<proteinExistence type="predicted"/>
<sequence>ATDINPGKGIEGDIVTALVSRLTHLPELNLVTMLSPPPRNEEISDPSETSVARSLERIRVKTVRCLEAMRLPKSSIPSPIPPFLVSTLTPNCHYLTESEEDKSVLVFVRENNADGDDSHYFTSLEDAATGTILD</sequence>
<reference evidence="1 2" key="1">
    <citation type="submission" date="2024-02" db="EMBL/GenBank/DDBJ databases">
        <title>A draft genome for the cacao thread blight pathogen Marasmius crinis-equi.</title>
        <authorList>
            <person name="Cohen S.P."/>
            <person name="Baruah I.K."/>
            <person name="Amoako-Attah I."/>
            <person name="Bukari Y."/>
            <person name="Meinhardt L.W."/>
            <person name="Bailey B.A."/>
        </authorList>
    </citation>
    <scope>NUCLEOTIDE SEQUENCE [LARGE SCALE GENOMIC DNA]</scope>
    <source>
        <strain evidence="1 2">GH-76</strain>
    </source>
</reference>
<evidence type="ECO:0000313" key="2">
    <source>
        <dbReference type="Proteomes" id="UP001465976"/>
    </source>
</evidence>
<accession>A0ABR3FDM3</accession>
<evidence type="ECO:0000313" key="1">
    <source>
        <dbReference type="EMBL" id="KAL0573248.1"/>
    </source>
</evidence>
<dbReference type="EMBL" id="JBAHYK010000524">
    <property type="protein sequence ID" value="KAL0573248.1"/>
    <property type="molecule type" value="Genomic_DNA"/>
</dbReference>
<protein>
    <submittedName>
        <fullName evidence="1">Uncharacterized protein</fullName>
    </submittedName>
</protein>
<keyword evidence="2" id="KW-1185">Reference proteome</keyword>
<dbReference type="Proteomes" id="UP001465976">
    <property type="component" value="Unassembled WGS sequence"/>
</dbReference>
<feature type="non-terminal residue" evidence="1">
    <location>
        <position position="1"/>
    </location>
</feature>
<organism evidence="1 2">
    <name type="scientific">Marasmius crinis-equi</name>
    <dbReference type="NCBI Taxonomy" id="585013"/>
    <lineage>
        <taxon>Eukaryota</taxon>
        <taxon>Fungi</taxon>
        <taxon>Dikarya</taxon>
        <taxon>Basidiomycota</taxon>
        <taxon>Agaricomycotina</taxon>
        <taxon>Agaricomycetes</taxon>
        <taxon>Agaricomycetidae</taxon>
        <taxon>Agaricales</taxon>
        <taxon>Marasmiineae</taxon>
        <taxon>Marasmiaceae</taxon>
        <taxon>Marasmius</taxon>
    </lineage>
</organism>